<sequence>MTIPFRPRTAGIVATALAVVAVFVVAVSAMAAPAPQDTAPRAAVLALAPAYYAGCGEQAVAEPSSVPIWCESSDQRLENLVWSSWGDEDAAATGVLTDNPCDCAGGTVTAYPVAVRFDGATRVGEVQRYQRLSITFATHRPAWAVRPTMHFLWGDLGFVSDQERP</sequence>
<evidence type="ECO:0000313" key="3">
    <source>
        <dbReference type="Proteomes" id="UP000295764"/>
    </source>
</evidence>
<protein>
    <recommendedName>
        <fullName evidence="4">LppP/LprE lipoprotein</fullName>
    </recommendedName>
</protein>
<comment type="caution">
    <text evidence="2">The sequence shown here is derived from an EMBL/GenBank/DDBJ whole genome shotgun (WGS) entry which is preliminary data.</text>
</comment>
<evidence type="ECO:0008006" key="4">
    <source>
        <dbReference type="Google" id="ProtNLM"/>
    </source>
</evidence>
<reference evidence="2 3" key="1">
    <citation type="submission" date="2019-03" db="EMBL/GenBank/DDBJ databases">
        <title>Genomic analyses of the natural microbiome of Caenorhabditis elegans.</title>
        <authorList>
            <person name="Samuel B."/>
        </authorList>
    </citation>
    <scope>NUCLEOTIDE SEQUENCE [LARGE SCALE GENOMIC DNA]</scope>
    <source>
        <strain evidence="2 3">JUb65</strain>
    </source>
</reference>
<evidence type="ECO:0000256" key="1">
    <source>
        <dbReference type="SAM" id="SignalP"/>
    </source>
</evidence>
<dbReference type="OrthoDB" id="5149662at2"/>
<gene>
    <name evidence="2" type="ORF">EDF64_10940</name>
</gene>
<keyword evidence="1" id="KW-0732">Signal</keyword>
<feature type="signal peptide" evidence="1">
    <location>
        <begin position="1"/>
        <end position="31"/>
    </location>
</feature>
<organism evidence="2 3">
    <name type="scientific">Curtobacterium flaccumfaciens</name>
    <dbReference type="NCBI Taxonomy" id="2035"/>
    <lineage>
        <taxon>Bacteria</taxon>
        <taxon>Bacillati</taxon>
        <taxon>Actinomycetota</taxon>
        <taxon>Actinomycetes</taxon>
        <taxon>Micrococcales</taxon>
        <taxon>Microbacteriaceae</taxon>
        <taxon>Curtobacterium</taxon>
    </lineage>
</organism>
<dbReference type="AlphaFoldDB" id="A0A4R6DGG6"/>
<dbReference type="Proteomes" id="UP000295764">
    <property type="component" value="Unassembled WGS sequence"/>
</dbReference>
<evidence type="ECO:0000313" key="2">
    <source>
        <dbReference type="EMBL" id="TDN43118.1"/>
    </source>
</evidence>
<proteinExistence type="predicted"/>
<dbReference type="EMBL" id="SNVW01000009">
    <property type="protein sequence ID" value="TDN43118.1"/>
    <property type="molecule type" value="Genomic_DNA"/>
</dbReference>
<feature type="chain" id="PRO_5020773983" description="LppP/LprE lipoprotein" evidence="1">
    <location>
        <begin position="32"/>
        <end position="165"/>
    </location>
</feature>
<accession>A0A4R6DGG6</accession>
<dbReference type="RefSeq" id="WP_133520380.1">
    <property type="nucleotide sequence ID" value="NZ_SNVW01000009.1"/>
</dbReference>
<name>A0A4R6DGG6_9MICO</name>